<dbReference type="GO" id="GO:0031032">
    <property type="term" value="P:actomyosin structure organization"/>
    <property type="evidence" value="ECO:0007669"/>
    <property type="project" value="TreeGrafter"/>
</dbReference>
<dbReference type="InterPro" id="IPR019747">
    <property type="entry name" value="FERM_CS"/>
</dbReference>
<dbReference type="InterPro" id="IPR014352">
    <property type="entry name" value="FERM/acyl-CoA-bd_prot_sf"/>
</dbReference>
<name>A0A8R2A8N3_ACYPI</name>
<dbReference type="Pfam" id="PF00373">
    <property type="entry name" value="FERM_M"/>
    <property type="match status" value="1"/>
</dbReference>
<keyword evidence="5" id="KW-0965">Cell junction</keyword>
<dbReference type="InterPro" id="IPR000798">
    <property type="entry name" value="Ez/rad/moesin-like"/>
</dbReference>
<dbReference type="Pfam" id="PF09380">
    <property type="entry name" value="FERM_C"/>
    <property type="match status" value="1"/>
</dbReference>
<dbReference type="GO" id="GO:0005856">
    <property type="term" value="C:cytoskeleton"/>
    <property type="evidence" value="ECO:0007669"/>
    <property type="project" value="TreeGrafter"/>
</dbReference>
<dbReference type="PRINTS" id="PR00935">
    <property type="entry name" value="BAND41"/>
</dbReference>
<feature type="compositionally biased region" description="Basic residues" evidence="7">
    <location>
        <begin position="1"/>
        <end position="10"/>
    </location>
</feature>
<dbReference type="KEGG" id="api:100163484"/>
<dbReference type="Pfam" id="PF08736">
    <property type="entry name" value="FA"/>
    <property type="match status" value="1"/>
</dbReference>
<dbReference type="PRINTS" id="PR00661">
    <property type="entry name" value="ERMFAMILY"/>
</dbReference>
<dbReference type="InterPro" id="IPR000299">
    <property type="entry name" value="FERM_domain"/>
</dbReference>
<dbReference type="RefSeq" id="XP_003246718.1">
    <property type="nucleotide sequence ID" value="XM_003246670.4"/>
</dbReference>
<evidence type="ECO:0000256" key="5">
    <source>
        <dbReference type="ARBA" id="ARBA00022949"/>
    </source>
</evidence>
<protein>
    <recommendedName>
        <fullName evidence="3">Moesin/ezrin/radixin homolog 1</fullName>
    </recommendedName>
</protein>
<feature type="region of interest" description="Disordered" evidence="7">
    <location>
        <begin position="1"/>
        <end position="23"/>
    </location>
</feature>
<dbReference type="SMART" id="SM01195">
    <property type="entry name" value="FA"/>
    <property type="match status" value="1"/>
</dbReference>
<dbReference type="PROSITE" id="PS50057">
    <property type="entry name" value="FERM_3"/>
    <property type="match status" value="1"/>
</dbReference>
<reference evidence="10" key="1">
    <citation type="submission" date="2010-06" db="EMBL/GenBank/DDBJ databases">
        <authorList>
            <person name="Jiang H."/>
            <person name="Abraham K."/>
            <person name="Ali S."/>
            <person name="Alsbrooks S.L."/>
            <person name="Anim B.N."/>
            <person name="Anosike U.S."/>
            <person name="Attaway T."/>
            <person name="Bandaranaike D.P."/>
            <person name="Battles P.K."/>
            <person name="Bell S.N."/>
            <person name="Bell A.V."/>
            <person name="Beltran B."/>
            <person name="Bickham C."/>
            <person name="Bustamante Y."/>
            <person name="Caleb T."/>
            <person name="Canada A."/>
            <person name="Cardenas V."/>
            <person name="Carter K."/>
            <person name="Chacko J."/>
            <person name="Chandrabose M.N."/>
            <person name="Chavez D."/>
            <person name="Chavez A."/>
            <person name="Chen L."/>
            <person name="Chu H.-S."/>
            <person name="Claassen K.J."/>
            <person name="Cockrell R."/>
            <person name="Collins M."/>
            <person name="Cooper J.A."/>
            <person name="Cree A."/>
            <person name="Curry S.M."/>
            <person name="Da Y."/>
            <person name="Dao M.D."/>
            <person name="Das B."/>
            <person name="Davila M.-L."/>
            <person name="Davy-Carroll L."/>
            <person name="Denson S."/>
            <person name="Dinh H."/>
            <person name="Ebong V.E."/>
            <person name="Edwards J.R."/>
            <person name="Egan A."/>
            <person name="El-Daye J."/>
            <person name="Escobedo L."/>
            <person name="Fernandez S."/>
            <person name="Fernando P.R."/>
            <person name="Flagg N."/>
            <person name="Forbes L.D."/>
            <person name="Fowler R.G."/>
            <person name="Fu Q."/>
            <person name="Gabisi R.A."/>
            <person name="Ganer J."/>
            <person name="Garbino Pronczuk A."/>
            <person name="Garcia R.M."/>
            <person name="Garner T."/>
            <person name="Garrett T.E."/>
            <person name="Gonzalez D.A."/>
            <person name="Hamid H."/>
            <person name="Hawkins E.S."/>
            <person name="Hirani K."/>
            <person name="Hogues M.E."/>
            <person name="Hollins B."/>
            <person name="Hsiao C.-H."/>
            <person name="Jabil R."/>
            <person name="James M.L."/>
            <person name="Jhangiani S.N."/>
            <person name="Johnson B."/>
            <person name="Johnson Q."/>
            <person name="Joshi V."/>
            <person name="Kalu J.B."/>
            <person name="Kam C."/>
            <person name="Kashfia A."/>
            <person name="Keebler J."/>
            <person name="Kisamo H."/>
            <person name="Kovar C.L."/>
            <person name="Lago L.A."/>
            <person name="Lai C.-Y."/>
            <person name="Laidlaw J."/>
            <person name="Lara F."/>
            <person name="Le T.-K."/>
            <person name="Lee S.L."/>
            <person name="Legall F.H."/>
            <person name="Lemon S.J."/>
            <person name="Lewis L.R."/>
            <person name="Li B."/>
            <person name="Liu Y."/>
            <person name="Liu Y.-S."/>
            <person name="Lopez J."/>
            <person name="Lozado R.J."/>
            <person name="Lu J."/>
            <person name="Madu R.C."/>
            <person name="Maheshwari M."/>
            <person name="Maheshwari R."/>
            <person name="Malloy K."/>
            <person name="Martinez E."/>
            <person name="Mathew T."/>
            <person name="Mercado I.C."/>
            <person name="Mercado C."/>
            <person name="Meyer B."/>
            <person name="Montgomery K."/>
            <person name="Morgan M.B."/>
            <person name="Munidasa M."/>
            <person name="Nazareth L.V."/>
            <person name="Nelson J."/>
            <person name="Ng B.M."/>
            <person name="Nguyen N.B."/>
            <person name="Nguyen P.Q."/>
            <person name="Nguyen T."/>
            <person name="Obregon M."/>
            <person name="Okwuonu G.O."/>
            <person name="Onwere C.G."/>
            <person name="Orozco G."/>
            <person name="Parra A."/>
            <person name="Patel S."/>
            <person name="Patil S."/>
            <person name="Perez A."/>
            <person name="Perez Y."/>
            <person name="Pham C."/>
            <person name="Primus E.L."/>
            <person name="Pu L.-L."/>
            <person name="Puazo M."/>
            <person name="Qin X."/>
            <person name="Quiroz J.B."/>
            <person name="Reese J."/>
            <person name="Richards S."/>
            <person name="Rives C.M."/>
            <person name="Robberts R."/>
            <person name="Ruiz S.J."/>
            <person name="Ruiz M.J."/>
            <person name="Santibanez J."/>
            <person name="Schneider B.W."/>
            <person name="Sisson I."/>
            <person name="Smith M."/>
            <person name="Sodergren E."/>
            <person name="Song X.-Z."/>
            <person name="Song B.B."/>
            <person name="Summersgill H."/>
            <person name="Thelus R."/>
            <person name="Thornton R.D."/>
            <person name="Trejos Z.Y."/>
            <person name="Usmani K."/>
            <person name="Vattathil S."/>
            <person name="Villasana D."/>
            <person name="Walker D.L."/>
            <person name="Wang S."/>
            <person name="Wang K."/>
            <person name="White C.S."/>
            <person name="Williams A.C."/>
            <person name="Williamson J."/>
            <person name="Wilson K."/>
            <person name="Woghiren I.O."/>
            <person name="Woodworth J.R."/>
            <person name="Worley K.C."/>
            <person name="Wright R.A."/>
            <person name="Wu W."/>
            <person name="Young L."/>
            <person name="Zhang L."/>
            <person name="Zhang J."/>
            <person name="Zhu Y."/>
            <person name="Muzny D.M."/>
            <person name="Weinstock G."/>
            <person name="Gibbs R.A."/>
        </authorList>
    </citation>
    <scope>NUCLEOTIDE SEQUENCE [LARGE SCALE GENOMIC DNA]</scope>
    <source>
        <strain evidence="10">LSR1</strain>
    </source>
</reference>
<dbReference type="OrthoDB" id="6235974at2759"/>
<dbReference type="PROSITE" id="PS00660">
    <property type="entry name" value="FERM_1"/>
    <property type="match status" value="1"/>
</dbReference>
<dbReference type="InterPro" id="IPR018979">
    <property type="entry name" value="FERM_N"/>
</dbReference>
<evidence type="ECO:0000256" key="2">
    <source>
        <dbReference type="ARBA" id="ARBA00004536"/>
    </source>
</evidence>
<dbReference type="FunFam" id="2.30.29.30:FF:000002">
    <property type="entry name" value="Band 4.1-like protein 5 isoform 1"/>
    <property type="match status" value="1"/>
</dbReference>
<dbReference type="Gene3D" id="2.30.29.30">
    <property type="entry name" value="Pleckstrin-homology domain (PH domain)/Phosphotyrosine-binding domain (PTB)"/>
    <property type="match status" value="1"/>
</dbReference>
<evidence type="ECO:0000256" key="3">
    <source>
        <dbReference type="ARBA" id="ARBA00022025"/>
    </source>
</evidence>
<proteinExistence type="predicted"/>
<dbReference type="SMART" id="SM01196">
    <property type="entry name" value="FERM_C"/>
    <property type="match status" value="1"/>
</dbReference>
<dbReference type="GO" id="GO:0005737">
    <property type="term" value="C:cytoplasm"/>
    <property type="evidence" value="ECO:0007669"/>
    <property type="project" value="UniProtKB-SubCell"/>
</dbReference>
<dbReference type="GO" id="GO:0008092">
    <property type="term" value="F:cytoskeletal protein binding"/>
    <property type="evidence" value="ECO:0007669"/>
    <property type="project" value="InterPro"/>
</dbReference>
<dbReference type="GO" id="GO:0030182">
    <property type="term" value="P:neuron differentiation"/>
    <property type="evidence" value="ECO:0007669"/>
    <property type="project" value="UniProtKB-ARBA"/>
</dbReference>
<dbReference type="SMART" id="SM00295">
    <property type="entry name" value="B41"/>
    <property type="match status" value="1"/>
</dbReference>
<dbReference type="InterPro" id="IPR035963">
    <property type="entry name" value="FERM_2"/>
</dbReference>
<evidence type="ECO:0000256" key="6">
    <source>
        <dbReference type="ARBA" id="ARBA00043944"/>
    </source>
</evidence>
<dbReference type="InterPro" id="IPR018980">
    <property type="entry name" value="FERM_PH-like_C"/>
</dbReference>
<evidence type="ECO:0000313" key="10">
    <source>
        <dbReference type="Proteomes" id="UP000007819"/>
    </source>
</evidence>
<dbReference type="FunFam" id="1.20.80.10:FF:000003">
    <property type="entry name" value="Tyrosine-protein phosphatase non-receptor type 4"/>
    <property type="match status" value="1"/>
</dbReference>
<dbReference type="InterPro" id="IPR019749">
    <property type="entry name" value="Band_41_domain"/>
</dbReference>
<dbReference type="FunFam" id="3.10.20.90:FF:000024">
    <property type="entry name" value="Erythrocyte membrane protein band 4.1-like 5"/>
    <property type="match status" value="1"/>
</dbReference>
<feature type="region of interest" description="Disordered" evidence="7">
    <location>
        <begin position="569"/>
        <end position="588"/>
    </location>
</feature>
<dbReference type="InterPro" id="IPR011993">
    <property type="entry name" value="PH-like_dom_sf"/>
</dbReference>
<reference evidence="9" key="2">
    <citation type="submission" date="2022-06" db="UniProtKB">
        <authorList>
            <consortium name="EnsemblMetazoa"/>
        </authorList>
    </citation>
    <scope>IDENTIFICATION</scope>
</reference>
<dbReference type="GO" id="GO:0009887">
    <property type="term" value="P:animal organ morphogenesis"/>
    <property type="evidence" value="ECO:0007669"/>
    <property type="project" value="UniProtKB-ARBA"/>
</dbReference>
<dbReference type="AlphaFoldDB" id="A0A8R2A8N3"/>
<evidence type="ECO:0000256" key="7">
    <source>
        <dbReference type="SAM" id="MobiDB-lite"/>
    </source>
</evidence>
<dbReference type="Gene3D" id="1.20.80.10">
    <property type="match status" value="1"/>
</dbReference>
<dbReference type="InterPro" id="IPR029071">
    <property type="entry name" value="Ubiquitin-like_domsf"/>
</dbReference>
<dbReference type="CDD" id="cd17108">
    <property type="entry name" value="FERM_F1_EPB41L5_like"/>
    <property type="match status" value="1"/>
</dbReference>
<feature type="compositionally biased region" description="Polar residues" evidence="7">
    <location>
        <begin position="469"/>
        <end position="489"/>
    </location>
</feature>
<dbReference type="GO" id="GO:0005912">
    <property type="term" value="C:adherens junction"/>
    <property type="evidence" value="ECO:0007669"/>
    <property type="project" value="UniProtKB-SubCell"/>
</dbReference>
<dbReference type="Gene3D" id="3.10.20.90">
    <property type="entry name" value="Phosphatidylinositol 3-kinase Catalytic Subunit, Chain A, domain 1"/>
    <property type="match status" value="1"/>
</dbReference>
<dbReference type="SUPFAM" id="SSF50729">
    <property type="entry name" value="PH domain-like"/>
    <property type="match status" value="1"/>
</dbReference>
<feature type="compositionally biased region" description="Basic and acidic residues" evidence="7">
    <location>
        <begin position="373"/>
        <end position="393"/>
    </location>
</feature>
<dbReference type="SUPFAM" id="SSF54236">
    <property type="entry name" value="Ubiquitin-like"/>
    <property type="match status" value="1"/>
</dbReference>
<dbReference type="GeneID" id="100163484"/>
<dbReference type="Pfam" id="PF09379">
    <property type="entry name" value="FERM_N"/>
    <property type="match status" value="1"/>
</dbReference>
<feature type="domain" description="FERM" evidence="8">
    <location>
        <begin position="34"/>
        <end position="318"/>
    </location>
</feature>
<dbReference type="PANTHER" id="PTHR23280">
    <property type="entry name" value="4.1 G PROTEIN"/>
    <property type="match status" value="1"/>
</dbReference>
<comment type="subcellular location">
    <subcellularLocation>
        <location evidence="2">Cell junction</location>
        <location evidence="2">Adherens junction</location>
    </subcellularLocation>
    <subcellularLocation>
        <location evidence="6">Cell projection</location>
        <location evidence="6">Rhabdomere</location>
    </subcellularLocation>
    <subcellularLocation>
        <location evidence="1">Cytoplasm</location>
    </subcellularLocation>
</comment>
<dbReference type="CDD" id="cd14473">
    <property type="entry name" value="FERM_B-lobe"/>
    <property type="match status" value="1"/>
</dbReference>
<dbReference type="SUPFAM" id="SSF47031">
    <property type="entry name" value="Second domain of FERM"/>
    <property type="match status" value="1"/>
</dbReference>
<dbReference type="GO" id="GO:0005886">
    <property type="term" value="C:plasma membrane"/>
    <property type="evidence" value="ECO:0007669"/>
    <property type="project" value="UniProtKB-ARBA"/>
</dbReference>
<dbReference type="PANTHER" id="PTHR23280:SF25">
    <property type="entry name" value="MOESIN_EZRIN_RADIXIN HOMOLOG 1"/>
    <property type="match status" value="1"/>
</dbReference>
<dbReference type="GO" id="GO:0016028">
    <property type="term" value="C:rhabdomere"/>
    <property type="evidence" value="ECO:0007669"/>
    <property type="project" value="UniProtKB-SubCell"/>
</dbReference>
<evidence type="ECO:0000256" key="1">
    <source>
        <dbReference type="ARBA" id="ARBA00004496"/>
    </source>
</evidence>
<dbReference type="InterPro" id="IPR014847">
    <property type="entry name" value="FA"/>
</dbReference>
<accession>A0A8R2A8N3</accession>
<dbReference type="InterPro" id="IPR019748">
    <property type="entry name" value="FERM_central"/>
</dbReference>
<dbReference type="Proteomes" id="UP000007819">
    <property type="component" value="Chromosome A2"/>
</dbReference>
<keyword evidence="4" id="KW-0963">Cytoplasm</keyword>
<organism evidence="9 10">
    <name type="scientific">Acyrthosiphon pisum</name>
    <name type="common">Pea aphid</name>
    <dbReference type="NCBI Taxonomy" id="7029"/>
    <lineage>
        <taxon>Eukaryota</taxon>
        <taxon>Metazoa</taxon>
        <taxon>Ecdysozoa</taxon>
        <taxon>Arthropoda</taxon>
        <taxon>Hexapoda</taxon>
        <taxon>Insecta</taxon>
        <taxon>Pterygota</taxon>
        <taxon>Neoptera</taxon>
        <taxon>Paraneoptera</taxon>
        <taxon>Hemiptera</taxon>
        <taxon>Sternorrhyncha</taxon>
        <taxon>Aphidomorpha</taxon>
        <taxon>Aphidoidea</taxon>
        <taxon>Aphididae</taxon>
        <taxon>Macrosiphini</taxon>
        <taxon>Acyrthosiphon</taxon>
    </lineage>
</organism>
<evidence type="ECO:0000256" key="4">
    <source>
        <dbReference type="ARBA" id="ARBA00022490"/>
    </source>
</evidence>
<feature type="region of interest" description="Disordered" evidence="7">
    <location>
        <begin position="463"/>
        <end position="490"/>
    </location>
</feature>
<sequence length="745" mass="84222">MLRFLSRKRGRNDPKARNIKAGAERLNPPNKHCMQCRVMLLDGTDLCIELSKKAVGSDLYEQVFYSLDLIEKDYFGLQFTDANHVQHWLDPTKAIKKQVRIGPPYTFRLRVKFYSSEPNMLREELTRYQFFLQLKLDIHEGRLECLQNTCIELAALALQSELGDYDESCHTPAVISEFRFVPNQTEDMEIQIVEEFKKCKGLTPAQAETSYLNKVKWLEMYGVDNHTVLGKDGCEYALGLTPTGILVFEGLQKIGLFFWPKIGKLDFKKKKLTLVVVEDDDQGREQEHTFVFRLHNEKACKHLWKCAVEHHAFFRLRAPVKGPSARQNFFRMGSRFRYSGKTEFQTTQLNRARRTVQFERRPSQRYARRQSHVLRERQKDKTEKPKAENENEKMEKINIMDKPPTPILDSKDIHLEPTSSLTSNSSDIAEDRLDSLLKSLNKESPLINNKINESNSVDIINKTDDFGKDQNQSSSPLPNNRNISFNTTPKPIPKEHLKCNILKAKVEEEMRKSPLSMFDPLSKVTNLQNGECNINSKSNSFGKEQATFVSVGGDKLTLSLNGGIAAPEETKQPLDEQPISETSVSKDDRKRCATPVTVTHFSFGECGKLEQRVVSPERSPTESMSSILSLPFNAASPTSPRNPFSANPFIGDSQTATTNPFLSPSSNPFADGIKKDSTNDVVVAVESNAGINGIKNSNTKVAQKNQELTKAKPLNQISPWLISSGAETSSIPKIITRKSVITTQL</sequence>
<evidence type="ECO:0000259" key="8">
    <source>
        <dbReference type="PROSITE" id="PS50057"/>
    </source>
</evidence>
<dbReference type="CDD" id="cd13186">
    <property type="entry name" value="FERM_C_NBL4_NBL5"/>
    <property type="match status" value="1"/>
</dbReference>
<dbReference type="EnsemblMetazoa" id="XM_003246670.4">
    <property type="protein sequence ID" value="XP_003246718.1"/>
    <property type="gene ID" value="LOC100163484"/>
</dbReference>
<evidence type="ECO:0000313" key="9">
    <source>
        <dbReference type="EnsemblMetazoa" id="XP_003246718.1"/>
    </source>
</evidence>
<keyword evidence="10" id="KW-1185">Reference proteome</keyword>
<feature type="region of interest" description="Disordered" evidence="7">
    <location>
        <begin position="360"/>
        <end position="393"/>
    </location>
</feature>